<feature type="compositionally biased region" description="Low complexity" evidence="2">
    <location>
        <begin position="372"/>
        <end position="384"/>
    </location>
</feature>
<evidence type="ECO:0000256" key="2">
    <source>
        <dbReference type="SAM" id="MobiDB-lite"/>
    </source>
</evidence>
<feature type="region of interest" description="Disordered" evidence="2">
    <location>
        <begin position="484"/>
        <end position="511"/>
    </location>
</feature>
<feature type="region of interest" description="Disordered" evidence="2">
    <location>
        <begin position="172"/>
        <end position="202"/>
    </location>
</feature>
<evidence type="ECO:0000313" key="4">
    <source>
        <dbReference type="EMBL" id="CDO57898.1"/>
    </source>
</evidence>
<dbReference type="EMBL" id="CCBN010000027">
    <property type="protein sequence ID" value="CDO57898.1"/>
    <property type="molecule type" value="Genomic_DNA"/>
</dbReference>
<feature type="transmembrane region" description="Helical" evidence="3">
    <location>
        <begin position="760"/>
        <end position="785"/>
    </location>
</feature>
<keyword evidence="3" id="KW-0472">Membrane</keyword>
<keyword evidence="3" id="KW-1133">Transmembrane helix</keyword>
<protein>
    <submittedName>
        <fullName evidence="4">Uncharacterized protein</fullName>
    </submittedName>
</protein>
<feature type="compositionally biased region" description="Polar residues" evidence="2">
    <location>
        <begin position="385"/>
        <end position="402"/>
    </location>
</feature>
<feature type="transmembrane region" description="Helical" evidence="3">
    <location>
        <begin position="708"/>
        <end position="734"/>
    </location>
</feature>
<proteinExistence type="predicted"/>
<dbReference type="STRING" id="1173061.A0A0J9XJZ7"/>
<feature type="region of interest" description="Disordered" evidence="2">
    <location>
        <begin position="248"/>
        <end position="286"/>
    </location>
</feature>
<feature type="compositionally biased region" description="Low complexity" evidence="2">
    <location>
        <begin position="490"/>
        <end position="506"/>
    </location>
</feature>
<keyword evidence="1" id="KW-0175">Coiled coil</keyword>
<dbReference type="Proteomes" id="UP000242525">
    <property type="component" value="Unassembled WGS sequence"/>
</dbReference>
<keyword evidence="3" id="KW-0812">Transmembrane</keyword>
<keyword evidence="5" id="KW-1185">Reference proteome</keyword>
<organism evidence="4 5">
    <name type="scientific">Geotrichum candidum</name>
    <name type="common">Oospora lactis</name>
    <name type="synonym">Dipodascus geotrichum</name>
    <dbReference type="NCBI Taxonomy" id="1173061"/>
    <lineage>
        <taxon>Eukaryota</taxon>
        <taxon>Fungi</taxon>
        <taxon>Dikarya</taxon>
        <taxon>Ascomycota</taxon>
        <taxon>Saccharomycotina</taxon>
        <taxon>Dipodascomycetes</taxon>
        <taxon>Dipodascales</taxon>
        <taxon>Dipodascaceae</taxon>
        <taxon>Geotrichum</taxon>
    </lineage>
</organism>
<feature type="coiled-coil region" evidence="1">
    <location>
        <begin position="597"/>
        <end position="624"/>
    </location>
</feature>
<comment type="caution">
    <text evidence="4">The sequence shown here is derived from an EMBL/GenBank/DDBJ whole genome shotgun (WGS) entry which is preliminary data.</text>
</comment>
<feature type="compositionally biased region" description="Low complexity" evidence="2">
    <location>
        <begin position="413"/>
        <end position="438"/>
    </location>
</feature>
<feature type="compositionally biased region" description="Polar residues" evidence="2">
    <location>
        <begin position="172"/>
        <end position="186"/>
    </location>
</feature>
<evidence type="ECO:0000256" key="1">
    <source>
        <dbReference type="SAM" id="Coils"/>
    </source>
</evidence>
<feature type="region of interest" description="Disordered" evidence="2">
    <location>
        <begin position="372"/>
        <end position="459"/>
    </location>
</feature>
<gene>
    <name evidence="4" type="ORF">BN980_GECA27s00307g</name>
</gene>
<dbReference type="AlphaFoldDB" id="A0A0J9XJZ7"/>
<feature type="region of interest" description="Disordered" evidence="2">
    <location>
        <begin position="85"/>
        <end position="110"/>
    </location>
</feature>
<name>A0A0J9XJZ7_GEOCN</name>
<evidence type="ECO:0000313" key="5">
    <source>
        <dbReference type="Proteomes" id="UP000242525"/>
    </source>
</evidence>
<accession>A0A0J9XJZ7</accession>
<feature type="compositionally biased region" description="Low complexity" evidence="2">
    <location>
        <begin position="252"/>
        <end position="263"/>
    </location>
</feature>
<reference evidence="4" key="1">
    <citation type="submission" date="2014-03" db="EMBL/GenBank/DDBJ databases">
        <authorList>
            <person name="Casaregola S."/>
        </authorList>
    </citation>
    <scope>NUCLEOTIDE SEQUENCE [LARGE SCALE GENOMIC DNA]</scope>
    <source>
        <strain evidence="4">CLIB 918</strain>
    </source>
</reference>
<sequence length="786" mass="84341">MNTHSTYSKDSDTQSLYDLLSSRSGSLTSSGRVAAVGAQKGSVTTIRALDLHGHARQESIDSQLSAYSTYSDRVLNQPLYAYSANPTSKARNSQNITANSQRDSGSSTFNVHSHRQSARFISLDSPVIFENASTFNVHKRGSGRQGSLEFDEYTAYGNSPFSDCHDLVSIPTNATGPSPRSVSSKKQPVEEKFSFDDGGSPPNLAASVAYGNEIFYSSSDVIDDSIDDTPRHRASPLLPVSIFENGDAGTESASCTSTKTSPSSKHDQSSGVSQADQEKDVDSTIVHPARAGMPRVFRLRNLDTKGQPKTHENFNTRSVYIPVYISGGTVCSGGKSNTAFFPWRNAQDHEIMVPTVHSDQTLSNISAYNTAAPSPAATSGTKATNTTSPETFHTSKGQNSKNMGGAEDFQTTKFSISNKSMSHSKRSSTPSSSSSSVKSKSDDSSRLATINSPAASPGAAHTRFQPVAFMKKSIDRLSTTLLSSSNDIVPSDTTNTPSSSYSPTFPQRKPTLMTPPPTILRAQTSALPSNTYVTSPLADRSNHQVTDCVTDSLPLTNPNLHELISNPQHCAPKEHSLPQIPPQAHTTQEHHSSVDEIKTFANRVKRAQQALNNTDNELTTAAEVAQALLDQKTTGRVWATSALPLQPLTPNENISAPLVNARSISMDNPQDIRLSSAFVTSVYPPEKDHSTNLSQSDLGNGSRSTEHFLLLMFILFPPLWLLLGFGSFDGFIVARQGTHTVVRSDGSLDVVAGASRRTKILAFVFASAFFLAAIAGLAVGLALGLK</sequence>
<evidence type="ECO:0000256" key="3">
    <source>
        <dbReference type="SAM" id="Phobius"/>
    </source>
</evidence>